<proteinExistence type="predicted"/>
<organism evidence="4 5">
    <name type="scientific">Prevotella pallens</name>
    <dbReference type="NCBI Taxonomy" id="60133"/>
    <lineage>
        <taxon>Bacteria</taxon>
        <taxon>Pseudomonadati</taxon>
        <taxon>Bacteroidota</taxon>
        <taxon>Bacteroidia</taxon>
        <taxon>Bacteroidales</taxon>
        <taxon>Prevotellaceae</taxon>
        <taxon>Prevotella</taxon>
    </lineage>
</organism>
<dbReference type="SUPFAM" id="SSF110296">
    <property type="entry name" value="Oligoxyloglucan reducing end-specific cellobiohydrolase"/>
    <property type="match status" value="1"/>
</dbReference>
<dbReference type="OrthoDB" id="1078890at2"/>
<feature type="chain" id="PRO_5016796378" evidence="1">
    <location>
        <begin position="23"/>
        <end position="460"/>
    </location>
</feature>
<feature type="domain" description="DUF6242" evidence="2">
    <location>
        <begin position="41"/>
        <end position="153"/>
    </location>
</feature>
<evidence type="ECO:0000313" key="5">
    <source>
        <dbReference type="Proteomes" id="UP000254235"/>
    </source>
</evidence>
<dbReference type="EMBL" id="UGTP01000001">
    <property type="protein sequence ID" value="SUC11374.1"/>
    <property type="molecule type" value="Genomic_DNA"/>
</dbReference>
<dbReference type="AlphaFoldDB" id="A0A379EZ48"/>
<evidence type="ECO:0000313" key="4">
    <source>
        <dbReference type="EMBL" id="SUC11374.1"/>
    </source>
</evidence>
<feature type="signal peptide" evidence="1">
    <location>
        <begin position="1"/>
        <end position="22"/>
    </location>
</feature>
<protein>
    <submittedName>
        <fullName evidence="4">Uncharacterized protein related to plant photosystem II stability/assembly factor</fullName>
    </submittedName>
</protein>
<dbReference type="InterPro" id="IPR015943">
    <property type="entry name" value="WD40/YVTN_repeat-like_dom_sf"/>
</dbReference>
<evidence type="ECO:0000259" key="2">
    <source>
        <dbReference type="Pfam" id="PF19755"/>
    </source>
</evidence>
<evidence type="ECO:0000256" key="1">
    <source>
        <dbReference type="SAM" id="SignalP"/>
    </source>
</evidence>
<dbReference type="Pfam" id="PF25852">
    <property type="entry name" value="DUF6242_C"/>
    <property type="match status" value="1"/>
</dbReference>
<sequence>MKHKIYSLVAMLTMALALTSCFKEEEKVPDNSSQATAIVAFSIKEVKILHDTVNAAGKDTVVVTKYKPTTYRFYINQNNGTIYNPDSLPYGTRAKAVLTNITAKSNGKIFIRPLTIGAATPYKENDSIDFSQPRIIEVYSQNGEYRKTYTITLNVHKQRGNEFKWNTLNDNTNFALFDDVKMVSYNKKMYVFGKKGSQTICYFTAENDGNTWTQVPTTFGATSYKNVIATENGMFLLDNGQIKHSNDGVTWTTVSTAPLQQLVAAGATELYALSNSNTLMVSKDNGVSWTNEALDANSSYLPTNGIGFIYQPSATDNQISRVTLFGTNTTNNFVVAWTKLIDGTSTSTSYKWSFVETEVSSEFQLPKYNHLSVIYYNNKAMAFGVTDNGKFAPIKESINNGIVWTTNKHYVYPTETPSRNFAIAADSQKYIWIVCGNKVWKGRLNSEGWSKQQTEFTRSY</sequence>
<dbReference type="RefSeq" id="WP_115082726.1">
    <property type="nucleotide sequence ID" value="NZ_UGTP01000001.1"/>
</dbReference>
<dbReference type="Proteomes" id="UP000254235">
    <property type="component" value="Unassembled WGS sequence"/>
</dbReference>
<dbReference type="InterPro" id="IPR058667">
    <property type="entry name" value="DUF6242_C"/>
</dbReference>
<reference evidence="4 5" key="1">
    <citation type="submission" date="2018-06" db="EMBL/GenBank/DDBJ databases">
        <authorList>
            <consortium name="Pathogen Informatics"/>
            <person name="Doyle S."/>
        </authorList>
    </citation>
    <scope>NUCLEOTIDE SEQUENCE [LARGE SCALE GENOMIC DNA]</scope>
    <source>
        <strain evidence="4 5">NCTC13043</strain>
    </source>
</reference>
<feature type="domain" description="DUF6242" evidence="3">
    <location>
        <begin position="160"/>
        <end position="452"/>
    </location>
</feature>
<dbReference type="InterPro" id="IPR046209">
    <property type="entry name" value="DUF6242_N"/>
</dbReference>
<dbReference type="PROSITE" id="PS51257">
    <property type="entry name" value="PROKAR_LIPOPROTEIN"/>
    <property type="match status" value="1"/>
</dbReference>
<accession>A0A379EZ48</accession>
<keyword evidence="1" id="KW-0732">Signal</keyword>
<gene>
    <name evidence="4" type="ORF">NCTC13043_00219</name>
</gene>
<name>A0A379EZ48_9BACT</name>
<dbReference type="Gene3D" id="2.130.10.10">
    <property type="entry name" value="YVTN repeat-like/Quinoprotein amine dehydrogenase"/>
    <property type="match status" value="1"/>
</dbReference>
<dbReference type="GeneID" id="78569959"/>
<dbReference type="Pfam" id="PF19755">
    <property type="entry name" value="DUF6242"/>
    <property type="match status" value="1"/>
</dbReference>
<evidence type="ECO:0000259" key="3">
    <source>
        <dbReference type="Pfam" id="PF25852"/>
    </source>
</evidence>